<comment type="caution">
    <text evidence="2">The sequence shown here is derived from an EMBL/GenBank/DDBJ whole genome shotgun (WGS) entry which is preliminary data.</text>
</comment>
<dbReference type="EMBL" id="JAHLJV010000004">
    <property type="protein sequence ID" value="KAK1598660.1"/>
    <property type="molecule type" value="Genomic_DNA"/>
</dbReference>
<evidence type="ECO:0000313" key="2">
    <source>
        <dbReference type="EMBL" id="KAK1598660.1"/>
    </source>
</evidence>
<evidence type="ECO:0000256" key="1">
    <source>
        <dbReference type="SAM" id="MobiDB-lite"/>
    </source>
</evidence>
<dbReference type="AlphaFoldDB" id="A0AAD8QAE1"/>
<dbReference type="GeneID" id="85440933"/>
<accession>A0AAD8QAE1</accession>
<organism evidence="2 3">
    <name type="scientific">Colletotrichum navitas</name>
    <dbReference type="NCBI Taxonomy" id="681940"/>
    <lineage>
        <taxon>Eukaryota</taxon>
        <taxon>Fungi</taxon>
        <taxon>Dikarya</taxon>
        <taxon>Ascomycota</taxon>
        <taxon>Pezizomycotina</taxon>
        <taxon>Sordariomycetes</taxon>
        <taxon>Hypocreomycetidae</taxon>
        <taxon>Glomerellales</taxon>
        <taxon>Glomerellaceae</taxon>
        <taxon>Colletotrichum</taxon>
        <taxon>Colletotrichum graminicola species complex</taxon>
    </lineage>
</organism>
<dbReference type="Proteomes" id="UP001230504">
    <property type="component" value="Unassembled WGS sequence"/>
</dbReference>
<proteinExistence type="predicted"/>
<keyword evidence="3" id="KW-1185">Reference proteome</keyword>
<feature type="region of interest" description="Disordered" evidence="1">
    <location>
        <begin position="24"/>
        <end position="72"/>
    </location>
</feature>
<evidence type="ECO:0000313" key="3">
    <source>
        <dbReference type="Proteomes" id="UP001230504"/>
    </source>
</evidence>
<reference evidence="2" key="1">
    <citation type="submission" date="2021-06" db="EMBL/GenBank/DDBJ databases">
        <title>Comparative genomics, transcriptomics and evolutionary studies reveal genomic signatures of adaptation to plant cell wall in hemibiotrophic fungi.</title>
        <authorList>
            <consortium name="DOE Joint Genome Institute"/>
            <person name="Baroncelli R."/>
            <person name="Diaz J.F."/>
            <person name="Benocci T."/>
            <person name="Peng M."/>
            <person name="Battaglia E."/>
            <person name="Haridas S."/>
            <person name="Andreopoulos W."/>
            <person name="Labutti K."/>
            <person name="Pangilinan J."/>
            <person name="Floch G.L."/>
            <person name="Makela M.R."/>
            <person name="Henrissat B."/>
            <person name="Grigoriev I.V."/>
            <person name="Crouch J.A."/>
            <person name="De Vries R.P."/>
            <person name="Sukno S.A."/>
            <person name="Thon M.R."/>
        </authorList>
    </citation>
    <scope>NUCLEOTIDE SEQUENCE</scope>
    <source>
        <strain evidence="2">CBS 125086</strain>
    </source>
</reference>
<gene>
    <name evidence="2" type="ORF">LY79DRAFT_537780</name>
</gene>
<dbReference type="RefSeq" id="XP_060419337.1">
    <property type="nucleotide sequence ID" value="XM_060556693.1"/>
</dbReference>
<name>A0AAD8QAE1_9PEZI</name>
<protein>
    <submittedName>
        <fullName evidence="2">Uncharacterized protein</fullName>
    </submittedName>
</protein>
<sequence>MLEGINGSSGSLFGAPEAALFNSSRVPAVPRNPASSRDRAAPSKTSTVAGGCPRVSAQGVGRGVASTPTSSPAVPDMSDYPLFFCSWPIPSVSSAPIRTDRA</sequence>